<evidence type="ECO:0000313" key="1">
    <source>
        <dbReference type="EMBL" id="BAC15879.1"/>
    </source>
</evidence>
<protein>
    <submittedName>
        <fullName evidence="1">Uncharacterized protein</fullName>
    </submittedName>
</protein>
<dbReference type="EMBL" id="AP003802">
    <property type="protein sequence ID" value="BAC15879.1"/>
    <property type="molecule type" value="Genomic_DNA"/>
</dbReference>
<name>Q8H5M8_ORYSJ</name>
<accession>Q8H5M8</accession>
<evidence type="ECO:0000313" key="2">
    <source>
        <dbReference type="Proteomes" id="UP000000763"/>
    </source>
</evidence>
<reference evidence="2" key="2">
    <citation type="journal article" date="2008" name="Nucleic Acids Res.">
        <title>The rice annotation project database (RAP-DB): 2008 update.</title>
        <authorList>
            <consortium name="The rice annotation project (RAP)"/>
        </authorList>
    </citation>
    <scope>GENOME REANNOTATION</scope>
    <source>
        <strain evidence="2">cv. Nipponbare</strain>
    </source>
</reference>
<reference evidence="2" key="1">
    <citation type="journal article" date="2005" name="Nature">
        <title>The map-based sequence of the rice genome.</title>
        <authorList>
            <consortium name="International rice genome sequencing project (IRGSP)"/>
            <person name="Matsumoto T."/>
            <person name="Wu J."/>
            <person name="Kanamori H."/>
            <person name="Katayose Y."/>
            <person name="Fujisawa M."/>
            <person name="Namiki N."/>
            <person name="Mizuno H."/>
            <person name="Yamamoto K."/>
            <person name="Antonio B.A."/>
            <person name="Baba T."/>
            <person name="Sakata K."/>
            <person name="Nagamura Y."/>
            <person name="Aoki H."/>
            <person name="Arikawa K."/>
            <person name="Arita K."/>
            <person name="Bito T."/>
            <person name="Chiden Y."/>
            <person name="Fujitsuka N."/>
            <person name="Fukunaka R."/>
            <person name="Hamada M."/>
            <person name="Harada C."/>
            <person name="Hayashi A."/>
            <person name="Hijishita S."/>
            <person name="Honda M."/>
            <person name="Hosokawa S."/>
            <person name="Ichikawa Y."/>
            <person name="Idonuma A."/>
            <person name="Iijima M."/>
            <person name="Ikeda M."/>
            <person name="Ikeno M."/>
            <person name="Ito K."/>
            <person name="Ito S."/>
            <person name="Ito T."/>
            <person name="Ito Y."/>
            <person name="Ito Y."/>
            <person name="Iwabuchi A."/>
            <person name="Kamiya K."/>
            <person name="Karasawa W."/>
            <person name="Kurita K."/>
            <person name="Katagiri S."/>
            <person name="Kikuta A."/>
            <person name="Kobayashi H."/>
            <person name="Kobayashi N."/>
            <person name="Machita K."/>
            <person name="Maehara T."/>
            <person name="Masukawa M."/>
            <person name="Mizubayashi T."/>
            <person name="Mukai Y."/>
            <person name="Nagasaki H."/>
            <person name="Nagata Y."/>
            <person name="Naito S."/>
            <person name="Nakashima M."/>
            <person name="Nakama Y."/>
            <person name="Nakamichi Y."/>
            <person name="Nakamura M."/>
            <person name="Meguro A."/>
            <person name="Negishi M."/>
            <person name="Ohta I."/>
            <person name="Ohta T."/>
            <person name="Okamoto M."/>
            <person name="Ono N."/>
            <person name="Saji S."/>
            <person name="Sakaguchi M."/>
            <person name="Sakai K."/>
            <person name="Shibata M."/>
            <person name="Shimokawa T."/>
            <person name="Song J."/>
            <person name="Takazaki Y."/>
            <person name="Terasawa K."/>
            <person name="Tsugane M."/>
            <person name="Tsuji K."/>
            <person name="Ueda S."/>
            <person name="Waki K."/>
            <person name="Yamagata H."/>
            <person name="Yamamoto M."/>
            <person name="Yamamoto S."/>
            <person name="Yamane H."/>
            <person name="Yoshiki S."/>
            <person name="Yoshihara R."/>
            <person name="Yukawa K."/>
            <person name="Zhong H."/>
            <person name="Yano M."/>
            <person name="Yuan Q."/>
            <person name="Ouyang S."/>
            <person name="Liu J."/>
            <person name="Jones K.M."/>
            <person name="Gansberger K."/>
            <person name="Moffat K."/>
            <person name="Hill J."/>
            <person name="Bera J."/>
            <person name="Fadrosh D."/>
            <person name="Jin S."/>
            <person name="Johri S."/>
            <person name="Kim M."/>
            <person name="Overton L."/>
            <person name="Reardon M."/>
            <person name="Tsitrin T."/>
            <person name="Vuong H."/>
            <person name="Weaver B."/>
            <person name="Ciecko A."/>
            <person name="Tallon L."/>
            <person name="Jackson J."/>
            <person name="Pai G."/>
            <person name="Aken S.V."/>
            <person name="Utterback T."/>
            <person name="Reidmuller S."/>
            <person name="Feldblyum T."/>
            <person name="Hsiao J."/>
            <person name="Zismann V."/>
            <person name="Iobst S."/>
            <person name="de Vazeille A.R."/>
            <person name="Buell C.R."/>
            <person name="Ying K."/>
            <person name="Li Y."/>
            <person name="Lu T."/>
            <person name="Huang Y."/>
            <person name="Zhao Q."/>
            <person name="Feng Q."/>
            <person name="Zhang L."/>
            <person name="Zhu J."/>
            <person name="Weng Q."/>
            <person name="Mu J."/>
            <person name="Lu Y."/>
            <person name="Fan D."/>
            <person name="Liu Y."/>
            <person name="Guan J."/>
            <person name="Zhang Y."/>
            <person name="Yu S."/>
            <person name="Liu X."/>
            <person name="Zhang Y."/>
            <person name="Hong G."/>
            <person name="Han B."/>
            <person name="Choisne N."/>
            <person name="Demange N."/>
            <person name="Orjeda G."/>
            <person name="Samain S."/>
            <person name="Cattolico L."/>
            <person name="Pelletier E."/>
            <person name="Couloux A."/>
            <person name="Segurens B."/>
            <person name="Wincker P."/>
            <person name="D'Hont A."/>
            <person name="Scarpelli C."/>
            <person name="Weissenbach J."/>
            <person name="Salanoubat M."/>
            <person name="Quetier F."/>
            <person name="Yu Y."/>
            <person name="Kim H.R."/>
            <person name="Rambo T."/>
            <person name="Currie J."/>
            <person name="Collura K."/>
            <person name="Luo M."/>
            <person name="Yang T."/>
            <person name="Ammiraju J.S.S."/>
            <person name="Engler F."/>
            <person name="Soderlund C."/>
            <person name="Wing R.A."/>
            <person name="Palmer L.E."/>
            <person name="de la Bastide M."/>
            <person name="Spiegel L."/>
            <person name="Nascimento L."/>
            <person name="Zutavern T."/>
            <person name="O'Shaughnessy A."/>
            <person name="Dike S."/>
            <person name="Dedhia N."/>
            <person name="Preston R."/>
            <person name="Balija V."/>
            <person name="McCombie W.R."/>
            <person name="Chow T."/>
            <person name="Chen H."/>
            <person name="Chung M."/>
            <person name="Chen C."/>
            <person name="Shaw J."/>
            <person name="Wu H."/>
            <person name="Hsiao K."/>
            <person name="Chao Y."/>
            <person name="Chu M."/>
            <person name="Cheng C."/>
            <person name="Hour A."/>
            <person name="Lee P."/>
            <person name="Lin S."/>
            <person name="Lin Y."/>
            <person name="Liou J."/>
            <person name="Liu S."/>
            <person name="Hsing Y."/>
            <person name="Raghuvanshi S."/>
            <person name="Mohanty A."/>
            <person name="Bharti A.K."/>
            <person name="Gaur A."/>
            <person name="Gupta V."/>
            <person name="Kumar D."/>
            <person name="Ravi V."/>
            <person name="Vij S."/>
            <person name="Kapur A."/>
            <person name="Khurana P."/>
            <person name="Khurana P."/>
            <person name="Khurana J.P."/>
            <person name="Tyagi A.K."/>
            <person name="Gaikwad K."/>
            <person name="Singh A."/>
            <person name="Dalal V."/>
            <person name="Srivastava S."/>
            <person name="Dixit A."/>
            <person name="Pal A.K."/>
            <person name="Ghazi I.A."/>
            <person name="Yadav M."/>
            <person name="Pandit A."/>
            <person name="Bhargava A."/>
            <person name="Sureshbabu K."/>
            <person name="Batra K."/>
            <person name="Sharma T.R."/>
            <person name="Mohapatra T."/>
            <person name="Singh N.K."/>
            <person name="Messing J."/>
            <person name="Nelson A.B."/>
            <person name="Fuks G."/>
            <person name="Kavchok S."/>
            <person name="Keizer G."/>
            <person name="Linton E."/>
            <person name="Llaca V."/>
            <person name="Song R."/>
            <person name="Tanyolac B."/>
            <person name="Young S."/>
            <person name="Ho-Il K."/>
            <person name="Hahn J.H."/>
            <person name="Sangsakoo G."/>
            <person name="Vanavichit A."/>
            <person name="de Mattos Luiz.A.T."/>
            <person name="Zimmer P.D."/>
            <person name="Malone G."/>
            <person name="Dellagostin O."/>
            <person name="de Oliveira A.C."/>
            <person name="Bevan M."/>
            <person name="Bancroft I."/>
            <person name="Minx P."/>
            <person name="Cordum H."/>
            <person name="Wilson R."/>
            <person name="Cheng Z."/>
            <person name="Jin W."/>
            <person name="Jiang J."/>
            <person name="Leong S.A."/>
            <person name="Iwama H."/>
            <person name="Gojobori T."/>
            <person name="Itoh T."/>
            <person name="Niimura Y."/>
            <person name="Fujii Y."/>
            <person name="Habara T."/>
            <person name="Sakai H."/>
            <person name="Sato Y."/>
            <person name="Wilson G."/>
            <person name="Kumar K."/>
            <person name="McCouch S."/>
            <person name="Juretic N."/>
            <person name="Hoen D."/>
            <person name="Wright S."/>
            <person name="Bruskiewich R."/>
            <person name="Bureau T."/>
            <person name="Miyao A."/>
            <person name="Hirochika H."/>
            <person name="Nishikawa T."/>
            <person name="Kadowaki K."/>
            <person name="Sugiura M."/>
            <person name="Burr B."/>
            <person name="Sasaki T."/>
        </authorList>
    </citation>
    <scope>NUCLEOTIDE SEQUENCE [LARGE SCALE GENOMIC DNA]</scope>
    <source>
        <strain evidence="2">cv. Nipponbare</strain>
    </source>
</reference>
<proteinExistence type="predicted"/>
<sequence length="81" mass="9215">MDMGMVNEYPVTTLGRMKESGLVLYYDGSRCLTRELGEHDGGIFKKMLDERTGRTQRIWMNDDGFDGVGFHKMEDIHAPSA</sequence>
<organism evidence="1 2">
    <name type="scientific">Oryza sativa subsp. japonica</name>
    <name type="common">Rice</name>
    <dbReference type="NCBI Taxonomy" id="39947"/>
    <lineage>
        <taxon>Eukaryota</taxon>
        <taxon>Viridiplantae</taxon>
        <taxon>Streptophyta</taxon>
        <taxon>Embryophyta</taxon>
        <taxon>Tracheophyta</taxon>
        <taxon>Spermatophyta</taxon>
        <taxon>Magnoliopsida</taxon>
        <taxon>Liliopsida</taxon>
        <taxon>Poales</taxon>
        <taxon>Poaceae</taxon>
        <taxon>BOP clade</taxon>
        <taxon>Oryzoideae</taxon>
        <taxon>Oryzeae</taxon>
        <taxon>Oryzinae</taxon>
        <taxon>Oryza</taxon>
        <taxon>Oryza sativa</taxon>
    </lineage>
</organism>
<dbReference type="Proteomes" id="UP000000763">
    <property type="component" value="Chromosome 7"/>
</dbReference>
<dbReference type="AlphaFoldDB" id="Q8H5M8"/>
<gene>
    <name evidence="1" type="primary">OJ1047_A06.132</name>
</gene>